<dbReference type="Gene3D" id="2.130.10.10">
    <property type="entry name" value="YVTN repeat-like/Quinoprotein amine dehydrogenase"/>
    <property type="match status" value="3"/>
</dbReference>
<dbReference type="KEGG" id="halu:HUG12_18950"/>
<dbReference type="PANTHER" id="PTHR47197:SF3">
    <property type="entry name" value="DIHYDRO-HEME D1 DEHYDROGENASE"/>
    <property type="match status" value="1"/>
</dbReference>
<dbReference type="AlphaFoldDB" id="A0A7D5LCN4"/>
<evidence type="ECO:0000313" key="2">
    <source>
        <dbReference type="Proteomes" id="UP000509626"/>
    </source>
</evidence>
<dbReference type="InterPro" id="IPR051200">
    <property type="entry name" value="Host-pathogen_enzymatic-act"/>
</dbReference>
<dbReference type="EMBL" id="CP058579">
    <property type="protein sequence ID" value="QLG63693.1"/>
    <property type="molecule type" value="Genomic_DNA"/>
</dbReference>
<dbReference type="OrthoDB" id="323500at2157"/>
<sequence>MTLLAVPCSGADTVAILDADHGEFLGDVEVGSHPVHLATVGNCVFVATMGERSVDVIADGDVTRIETGVLGPSHFAAVGETVFAPCTGGDVVAVLDATDRTPCGRIAVGGEPHDVVVHDGAVFVGSRADGTVSVVDPDSMAVLATHEFGDEARIQGLASTADRAYAVDQRGERVVALDRDGPEAVASVGANPYEVVVHGGRVYVPGRDDGTVTELTADLGSRTRRRLGGRPVDVVAHDDERWVLDRERPVLGELSTGDDVSLPAPSFAAAGDPDAFGRVYLTHYDDDAVSAVDLDERAVVWTTDLPAGPFEPLVV</sequence>
<gene>
    <name evidence="1" type="ORF">HUG12_18950</name>
</gene>
<dbReference type="InterPro" id="IPR011048">
    <property type="entry name" value="Haem_d1_sf"/>
</dbReference>
<dbReference type="InterPro" id="IPR015943">
    <property type="entry name" value="WD40/YVTN_repeat-like_dom_sf"/>
</dbReference>
<dbReference type="Proteomes" id="UP000509626">
    <property type="component" value="Chromosome"/>
</dbReference>
<dbReference type="GeneID" id="56039583"/>
<protein>
    <recommendedName>
        <fullName evidence="3">40-residue YVTN family beta-propeller repeat-containing protein</fullName>
    </recommendedName>
</protein>
<dbReference type="RefSeq" id="WP_179270277.1">
    <property type="nucleotide sequence ID" value="NZ_CP058579.1"/>
</dbReference>
<proteinExistence type="predicted"/>
<organism evidence="1 2">
    <name type="scientific">Halorarum salinum</name>
    <dbReference type="NCBI Taxonomy" id="2743089"/>
    <lineage>
        <taxon>Archaea</taxon>
        <taxon>Methanobacteriati</taxon>
        <taxon>Methanobacteriota</taxon>
        <taxon>Stenosarchaea group</taxon>
        <taxon>Halobacteria</taxon>
        <taxon>Halobacteriales</taxon>
        <taxon>Haloferacaceae</taxon>
        <taxon>Halorarum</taxon>
    </lineage>
</organism>
<dbReference type="SUPFAM" id="SSF51004">
    <property type="entry name" value="C-terminal (heme d1) domain of cytochrome cd1-nitrite reductase"/>
    <property type="match status" value="1"/>
</dbReference>
<evidence type="ECO:0000313" key="1">
    <source>
        <dbReference type="EMBL" id="QLG63693.1"/>
    </source>
</evidence>
<evidence type="ECO:0008006" key="3">
    <source>
        <dbReference type="Google" id="ProtNLM"/>
    </source>
</evidence>
<accession>A0A7D5LCN4</accession>
<name>A0A7D5LCN4_9EURY</name>
<dbReference type="PANTHER" id="PTHR47197">
    <property type="entry name" value="PROTEIN NIRF"/>
    <property type="match status" value="1"/>
</dbReference>
<keyword evidence="2" id="KW-1185">Reference proteome</keyword>
<reference evidence="1 2" key="1">
    <citation type="submission" date="2020-06" db="EMBL/GenBank/DDBJ databases">
        <title>NJ-3-1, isolated from saline soil.</title>
        <authorList>
            <person name="Cui H.L."/>
            <person name="Shi X."/>
        </authorList>
    </citation>
    <scope>NUCLEOTIDE SEQUENCE [LARGE SCALE GENOMIC DNA]</scope>
    <source>
        <strain evidence="1 2">NJ-3-1</strain>
    </source>
</reference>